<feature type="region of interest" description="Disordered" evidence="1">
    <location>
        <begin position="1"/>
        <end position="101"/>
    </location>
</feature>
<protein>
    <submittedName>
        <fullName evidence="2">Uncharacterized protein</fullName>
    </submittedName>
</protein>
<dbReference type="EMBL" id="GG745368">
    <property type="protein sequence ID" value="KNE70783.1"/>
    <property type="molecule type" value="Genomic_DNA"/>
</dbReference>
<feature type="compositionally biased region" description="Acidic residues" evidence="1">
    <location>
        <begin position="15"/>
        <end position="38"/>
    </location>
</feature>
<evidence type="ECO:0000256" key="1">
    <source>
        <dbReference type="SAM" id="MobiDB-lite"/>
    </source>
</evidence>
<accession>A0A0L0T7J5</accession>
<dbReference type="Proteomes" id="UP000054350">
    <property type="component" value="Unassembled WGS sequence"/>
</dbReference>
<dbReference type="VEuPathDB" id="FungiDB:AMAG_20172"/>
<organism evidence="2 3">
    <name type="scientific">Allomyces macrogynus (strain ATCC 38327)</name>
    <name type="common">Allomyces javanicus var. macrogynus</name>
    <dbReference type="NCBI Taxonomy" id="578462"/>
    <lineage>
        <taxon>Eukaryota</taxon>
        <taxon>Fungi</taxon>
        <taxon>Fungi incertae sedis</taxon>
        <taxon>Blastocladiomycota</taxon>
        <taxon>Blastocladiomycetes</taxon>
        <taxon>Blastocladiales</taxon>
        <taxon>Blastocladiaceae</taxon>
        <taxon>Allomyces</taxon>
    </lineage>
</organism>
<sequence length="248" mass="25502">MIGAAVQTLGGSRSDDEEELGVGMSADEDDDGEDDGGLDTEARADPVENVPAPSPRATPWPKAAPGTAPRRRSRTTSSASTTSTLPPYAAPRSRTASPPRATLRTAAATWFPDGLVTAARVHAALRPPTTSPGGLRPVIPIPQLVATLVAVATVATVTVARVLAAAARSGAPVAWSTPTADRVLRFAAPFATHLPARVKKMVCVDGPRAQAVVAIAVAVLDGAVAWGWAVEEEVERAEKALMLGAAAW</sequence>
<keyword evidence="3" id="KW-1185">Reference proteome</keyword>
<feature type="compositionally biased region" description="Low complexity" evidence="1">
    <location>
        <begin position="75"/>
        <end position="101"/>
    </location>
</feature>
<reference evidence="3" key="2">
    <citation type="submission" date="2009-11" db="EMBL/GenBank/DDBJ databases">
        <title>The Genome Sequence of Allomyces macrogynus strain ATCC 38327.</title>
        <authorList>
            <consortium name="The Broad Institute Genome Sequencing Platform"/>
            <person name="Russ C."/>
            <person name="Cuomo C."/>
            <person name="Shea T."/>
            <person name="Young S.K."/>
            <person name="Zeng Q."/>
            <person name="Koehrsen M."/>
            <person name="Haas B."/>
            <person name="Borodovsky M."/>
            <person name="Guigo R."/>
            <person name="Alvarado L."/>
            <person name="Berlin A."/>
            <person name="Borenstein D."/>
            <person name="Chen Z."/>
            <person name="Engels R."/>
            <person name="Freedman E."/>
            <person name="Gellesch M."/>
            <person name="Goldberg J."/>
            <person name="Griggs A."/>
            <person name="Gujja S."/>
            <person name="Heiman D."/>
            <person name="Hepburn T."/>
            <person name="Howarth C."/>
            <person name="Jen D."/>
            <person name="Larson L."/>
            <person name="Lewis B."/>
            <person name="Mehta T."/>
            <person name="Park D."/>
            <person name="Pearson M."/>
            <person name="Roberts A."/>
            <person name="Saif S."/>
            <person name="Shenoy N."/>
            <person name="Sisk P."/>
            <person name="Stolte C."/>
            <person name="Sykes S."/>
            <person name="Walk T."/>
            <person name="White J."/>
            <person name="Yandava C."/>
            <person name="Burger G."/>
            <person name="Gray M.W."/>
            <person name="Holland P.W.H."/>
            <person name="King N."/>
            <person name="Lang F.B.F."/>
            <person name="Roger A.J."/>
            <person name="Ruiz-Trillo I."/>
            <person name="Lander E."/>
            <person name="Nusbaum C."/>
        </authorList>
    </citation>
    <scope>NUCLEOTIDE SEQUENCE [LARGE SCALE GENOMIC DNA]</scope>
    <source>
        <strain evidence="3">ATCC 38327</strain>
    </source>
</reference>
<proteinExistence type="predicted"/>
<evidence type="ECO:0000313" key="2">
    <source>
        <dbReference type="EMBL" id="KNE70783.1"/>
    </source>
</evidence>
<reference evidence="2 3" key="1">
    <citation type="submission" date="2009-11" db="EMBL/GenBank/DDBJ databases">
        <title>Annotation of Allomyces macrogynus ATCC 38327.</title>
        <authorList>
            <consortium name="The Broad Institute Genome Sequencing Platform"/>
            <person name="Russ C."/>
            <person name="Cuomo C."/>
            <person name="Burger G."/>
            <person name="Gray M.W."/>
            <person name="Holland P.W.H."/>
            <person name="King N."/>
            <person name="Lang F.B.F."/>
            <person name="Roger A.J."/>
            <person name="Ruiz-Trillo I."/>
            <person name="Young S.K."/>
            <person name="Zeng Q."/>
            <person name="Gargeya S."/>
            <person name="Fitzgerald M."/>
            <person name="Haas B."/>
            <person name="Abouelleil A."/>
            <person name="Alvarado L."/>
            <person name="Arachchi H.M."/>
            <person name="Berlin A."/>
            <person name="Chapman S.B."/>
            <person name="Gearin G."/>
            <person name="Goldberg J."/>
            <person name="Griggs A."/>
            <person name="Gujja S."/>
            <person name="Hansen M."/>
            <person name="Heiman D."/>
            <person name="Howarth C."/>
            <person name="Larimer J."/>
            <person name="Lui A."/>
            <person name="MacDonald P.J.P."/>
            <person name="McCowen C."/>
            <person name="Montmayeur A."/>
            <person name="Murphy C."/>
            <person name="Neiman D."/>
            <person name="Pearson M."/>
            <person name="Priest M."/>
            <person name="Roberts A."/>
            <person name="Saif S."/>
            <person name="Shea T."/>
            <person name="Sisk P."/>
            <person name="Stolte C."/>
            <person name="Sykes S."/>
            <person name="Wortman J."/>
            <person name="Nusbaum C."/>
            <person name="Birren B."/>
        </authorList>
    </citation>
    <scope>NUCLEOTIDE SEQUENCE [LARGE SCALE GENOMIC DNA]</scope>
    <source>
        <strain evidence="2 3">ATCC 38327</strain>
    </source>
</reference>
<evidence type="ECO:0000313" key="3">
    <source>
        <dbReference type="Proteomes" id="UP000054350"/>
    </source>
</evidence>
<name>A0A0L0T7J5_ALLM3</name>
<dbReference type="AlphaFoldDB" id="A0A0L0T7J5"/>
<gene>
    <name evidence="2" type="ORF">AMAG_20172</name>
</gene>